<keyword evidence="4" id="KW-0274">FAD</keyword>
<dbReference type="RefSeq" id="WP_193460536.1">
    <property type="nucleotide sequence ID" value="NZ_BAAAXF010000014.1"/>
</dbReference>
<comment type="similarity">
    <text evidence="2">Belongs to the acyl-CoA oxidase family.</text>
</comment>
<dbReference type="InterPro" id="IPR046373">
    <property type="entry name" value="Acyl-CoA_Oxase/DH_mid-dom_sf"/>
</dbReference>
<keyword evidence="10" id="KW-1185">Reference proteome</keyword>
<evidence type="ECO:0000256" key="3">
    <source>
        <dbReference type="ARBA" id="ARBA00022630"/>
    </source>
</evidence>
<dbReference type="SUPFAM" id="SSF56645">
    <property type="entry name" value="Acyl-CoA dehydrogenase NM domain-like"/>
    <property type="match status" value="1"/>
</dbReference>
<keyword evidence="5" id="KW-0560">Oxidoreductase</keyword>
<dbReference type="InterPro" id="IPR002655">
    <property type="entry name" value="Acyl-CoA_oxidase_C"/>
</dbReference>
<dbReference type="EMBL" id="BAAAXF010000014">
    <property type="protein sequence ID" value="GAA3494207.1"/>
    <property type="molecule type" value="Genomic_DNA"/>
</dbReference>
<feature type="domain" description="Acyl-CoA oxidase C-alpha1" evidence="8">
    <location>
        <begin position="316"/>
        <end position="461"/>
    </location>
</feature>
<accession>A0ABP6TGW7</accession>
<gene>
    <name evidence="9" type="ORF">GCM10019016_013060</name>
</gene>
<dbReference type="PANTHER" id="PTHR10909:SF382">
    <property type="entry name" value="ACYL-COENZYME A OXIDASE"/>
    <property type="match status" value="1"/>
</dbReference>
<evidence type="ECO:0000313" key="10">
    <source>
        <dbReference type="Proteomes" id="UP001501455"/>
    </source>
</evidence>
<comment type="caution">
    <text evidence="9">The sequence shown here is derived from an EMBL/GenBank/DDBJ whole genome shotgun (WGS) entry which is preliminary data.</text>
</comment>
<feature type="domain" description="Acyl-CoA oxidase C-terminal" evidence="7">
    <location>
        <begin position="518"/>
        <end position="623"/>
    </location>
</feature>
<dbReference type="PANTHER" id="PTHR10909">
    <property type="entry name" value="ELECTRON TRANSPORT OXIDOREDUCTASE"/>
    <property type="match status" value="1"/>
</dbReference>
<reference evidence="10" key="1">
    <citation type="journal article" date="2019" name="Int. J. Syst. Evol. Microbiol.">
        <title>The Global Catalogue of Microorganisms (GCM) 10K type strain sequencing project: providing services to taxonomists for standard genome sequencing and annotation.</title>
        <authorList>
            <consortium name="The Broad Institute Genomics Platform"/>
            <consortium name="The Broad Institute Genome Sequencing Center for Infectious Disease"/>
            <person name="Wu L."/>
            <person name="Ma J."/>
        </authorList>
    </citation>
    <scope>NUCLEOTIDE SEQUENCE [LARGE SCALE GENOMIC DNA]</scope>
    <source>
        <strain evidence="10">JCM 4816</strain>
    </source>
</reference>
<organism evidence="9 10">
    <name type="scientific">Streptomyces prasinosporus</name>
    <dbReference type="NCBI Taxonomy" id="68256"/>
    <lineage>
        <taxon>Bacteria</taxon>
        <taxon>Bacillati</taxon>
        <taxon>Actinomycetota</taxon>
        <taxon>Actinomycetes</taxon>
        <taxon>Kitasatosporales</taxon>
        <taxon>Streptomycetaceae</taxon>
        <taxon>Streptomyces</taxon>
        <taxon>Streptomyces albogriseolus group</taxon>
    </lineage>
</organism>
<protein>
    <recommendedName>
        <fullName evidence="11">Acyl-CoA oxidase</fullName>
    </recommendedName>
</protein>
<dbReference type="Gene3D" id="2.40.110.10">
    <property type="entry name" value="Butyryl-CoA Dehydrogenase, subunit A, domain 2"/>
    <property type="match status" value="1"/>
</dbReference>
<proteinExistence type="inferred from homology"/>
<evidence type="ECO:0008006" key="11">
    <source>
        <dbReference type="Google" id="ProtNLM"/>
    </source>
</evidence>
<evidence type="ECO:0000256" key="5">
    <source>
        <dbReference type="ARBA" id="ARBA00023002"/>
    </source>
</evidence>
<evidence type="ECO:0000256" key="4">
    <source>
        <dbReference type="ARBA" id="ARBA00022827"/>
    </source>
</evidence>
<dbReference type="PIRSF" id="PIRSF000168">
    <property type="entry name" value="Acyl-CoA_oxidase"/>
    <property type="match status" value="1"/>
</dbReference>
<dbReference type="SUPFAM" id="SSF47203">
    <property type="entry name" value="Acyl-CoA dehydrogenase C-terminal domain-like"/>
    <property type="match status" value="2"/>
</dbReference>
<name>A0ABP6TGW7_9ACTN</name>
<evidence type="ECO:0000256" key="6">
    <source>
        <dbReference type="SAM" id="MobiDB-lite"/>
    </source>
</evidence>
<evidence type="ECO:0000256" key="1">
    <source>
        <dbReference type="ARBA" id="ARBA00001974"/>
    </source>
</evidence>
<dbReference type="Pfam" id="PF22924">
    <property type="entry name" value="ACOX_C_alpha1"/>
    <property type="match status" value="1"/>
</dbReference>
<evidence type="ECO:0000256" key="2">
    <source>
        <dbReference type="ARBA" id="ARBA00006288"/>
    </source>
</evidence>
<dbReference type="InterPro" id="IPR012258">
    <property type="entry name" value="Acyl-CoA_oxidase"/>
</dbReference>
<keyword evidence="3" id="KW-0285">Flavoprotein</keyword>
<dbReference type="InterPro" id="IPR036250">
    <property type="entry name" value="AcylCo_DH-like_C"/>
</dbReference>
<feature type="region of interest" description="Disordered" evidence="6">
    <location>
        <begin position="24"/>
        <end position="43"/>
    </location>
</feature>
<evidence type="ECO:0000259" key="8">
    <source>
        <dbReference type="Pfam" id="PF22924"/>
    </source>
</evidence>
<dbReference type="Proteomes" id="UP001501455">
    <property type="component" value="Unassembled WGS sequence"/>
</dbReference>
<dbReference type="InterPro" id="IPR009100">
    <property type="entry name" value="AcylCoA_DH/oxidase_NM_dom_sf"/>
</dbReference>
<evidence type="ECO:0000313" key="9">
    <source>
        <dbReference type="EMBL" id="GAA3494207.1"/>
    </source>
</evidence>
<dbReference type="InterPro" id="IPR055060">
    <property type="entry name" value="ACOX_C_alpha1"/>
</dbReference>
<sequence length="649" mass="69828">MTVLTITEASPAAVIPAACPRPAGPLGTSTEAGGSLPAPAPQSPTVTDLVRLLFEGDDQRRVHGPWRELIADESFRHREGLSPAEHAALSYERLHAVNRRLERAEDLARDPRLLAGLHEWAAIVHGGGGLCTLASIHYNLFLGSLLDHEGGPARDLTEFTTLRRTGTFLCTELAHGNDAPALQTTAEFDRSTGGFVLHTPHAGAQKFMPNTSPTGGPKSAVVAARLLVDGEDQGVFLFLTPLSDAQGILPGIRVRRLPYRSGAPVDHCLTAFDRVPLPRSALLEAEHGRLTEDGAFNSSLGNRRKRFLQSIGRVTTGKLCMSGAAVGASRAALAIAVRYAQHRRISGPRAGEQVPLHAHRSHHSRLLHGLATAYAMTFLHRAVTARWADHAPEERAEVERLVAIAKGWITWQARTLTIEARERCGAHALFPVNGLADFPQYTEGTITAEGDNLVVWVKAASEMLFGHCGASTDTAAVPGRRDLTDTAFLRELLGRAESLWQARARKELRNGPAGDPLGRWNAASSSALRMVEAHARLQAADAFLQAVERATDPSARTLLDQLCRLFLLAQLGEYSGDLLASGHLTAAQVLDLPGVLEEAVEALAPRMTTLVDAFDLPPEFLASIPLAGAAHLDEFDRLIPESGEETVTV</sequence>
<evidence type="ECO:0000259" key="7">
    <source>
        <dbReference type="Pfam" id="PF01756"/>
    </source>
</evidence>
<dbReference type="Pfam" id="PF01756">
    <property type="entry name" value="ACOX"/>
    <property type="match status" value="1"/>
</dbReference>
<dbReference type="Gene3D" id="1.20.140.10">
    <property type="entry name" value="Butyryl-CoA Dehydrogenase, subunit A, domain 3"/>
    <property type="match status" value="2"/>
</dbReference>
<comment type="cofactor">
    <cofactor evidence="1">
        <name>FAD</name>
        <dbReference type="ChEBI" id="CHEBI:57692"/>
    </cofactor>
</comment>